<dbReference type="OrthoDB" id="5329399at2759"/>
<protein>
    <submittedName>
        <fullName evidence="1">Uncharacterized protein</fullName>
    </submittedName>
</protein>
<evidence type="ECO:0000313" key="1">
    <source>
        <dbReference type="EMBL" id="KAF4975669.1"/>
    </source>
</evidence>
<proteinExistence type="predicted"/>
<comment type="caution">
    <text evidence="1">The sequence shown here is derived from an EMBL/GenBank/DDBJ whole genome shotgun (WGS) entry which is preliminary data.</text>
</comment>
<organism evidence="1 2">
    <name type="scientific">Fusarium zealandicum</name>
    <dbReference type="NCBI Taxonomy" id="1053134"/>
    <lineage>
        <taxon>Eukaryota</taxon>
        <taxon>Fungi</taxon>
        <taxon>Dikarya</taxon>
        <taxon>Ascomycota</taxon>
        <taxon>Pezizomycotina</taxon>
        <taxon>Sordariomycetes</taxon>
        <taxon>Hypocreomycetidae</taxon>
        <taxon>Hypocreales</taxon>
        <taxon>Nectriaceae</taxon>
        <taxon>Fusarium</taxon>
        <taxon>Fusarium staphyleae species complex</taxon>
    </lineage>
</organism>
<dbReference type="Proteomes" id="UP000635477">
    <property type="component" value="Unassembled WGS sequence"/>
</dbReference>
<gene>
    <name evidence="1" type="ORF">FZEAL_7559</name>
</gene>
<name>A0A8H4UGA6_9HYPO</name>
<dbReference type="AlphaFoldDB" id="A0A8H4UGA6"/>
<evidence type="ECO:0000313" key="2">
    <source>
        <dbReference type="Proteomes" id="UP000635477"/>
    </source>
</evidence>
<accession>A0A8H4UGA6</accession>
<dbReference type="EMBL" id="JABEYC010000617">
    <property type="protein sequence ID" value="KAF4975669.1"/>
    <property type="molecule type" value="Genomic_DNA"/>
</dbReference>
<sequence>MAAAVQLRLTLRYTTCRMPPYSLIDCLILSTLVICIGPANPEDAPWTINTNPDGERYVTGVCEFDTTAADAIATATVDFVGKGLEAGFGELGSITCEIMLNVLKEAILAGTYMIPGTRQVALASRAVAKGVKLAAKSRGGKDLCLWEEAVAETYRVPDRPSDG</sequence>
<keyword evidence="2" id="KW-1185">Reference proteome</keyword>
<reference evidence="1" key="2">
    <citation type="submission" date="2020-05" db="EMBL/GenBank/DDBJ databases">
        <authorList>
            <person name="Kim H.-S."/>
            <person name="Proctor R.H."/>
            <person name="Brown D.W."/>
        </authorList>
    </citation>
    <scope>NUCLEOTIDE SEQUENCE</scope>
    <source>
        <strain evidence="1">NRRL 22465</strain>
    </source>
</reference>
<reference evidence="1" key="1">
    <citation type="journal article" date="2020" name="BMC Genomics">
        <title>Correction to: Identification and distribution of gene clusters required for synthesis of sphingolipid metabolism inhibitors in diverse species of the filamentous fungus Fusarium.</title>
        <authorList>
            <person name="Kim H.S."/>
            <person name="Lohmar J.M."/>
            <person name="Busman M."/>
            <person name="Brown D.W."/>
            <person name="Naumann T.A."/>
            <person name="Divon H.H."/>
            <person name="Lysoe E."/>
            <person name="Uhlig S."/>
            <person name="Proctor R.H."/>
        </authorList>
    </citation>
    <scope>NUCLEOTIDE SEQUENCE</scope>
    <source>
        <strain evidence="1">NRRL 22465</strain>
    </source>
</reference>